<dbReference type="RefSeq" id="WP_054198378.1">
    <property type="nucleotide sequence ID" value="NZ_JNOC01000051.1"/>
</dbReference>
<organism evidence="1 2">
    <name type="scientific">Helicobacter pullorum</name>
    <dbReference type="NCBI Taxonomy" id="35818"/>
    <lineage>
        <taxon>Bacteria</taxon>
        <taxon>Pseudomonadati</taxon>
        <taxon>Campylobacterota</taxon>
        <taxon>Epsilonproteobacteria</taxon>
        <taxon>Campylobacterales</taxon>
        <taxon>Helicobacteraceae</taxon>
        <taxon>Helicobacter</taxon>
    </lineage>
</organism>
<name>A0A0N0LSW5_9HELI</name>
<dbReference type="EMBL" id="JNOC01000051">
    <property type="protein sequence ID" value="KPH55221.1"/>
    <property type="molecule type" value="Genomic_DNA"/>
</dbReference>
<comment type="caution">
    <text evidence="1">The sequence shown here is derived from an EMBL/GenBank/DDBJ whole genome shotgun (WGS) entry which is preliminary data.</text>
</comment>
<dbReference type="AlphaFoldDB" id="A0A0N0LSW5"/>
<reference evidence="1 2" key="1">
    <citation type="submission" date="2014-06" db="EMBL/GenBank/DDBJ databases">
        <title>Helicobacter pullorum isolates in fresh chicken meat - phenotypic and genotypic features.</title>
        <authorList>
            <person name="Borges V."/>
            <person name="Santos A."/>
            <person name="Correia C.B."/>
            <person name="Saraiva M."/>
            <person name="Menard A."/>
            <person name="Vieira L."/>
            <person name="Sampaio D.A."/>
            <person name="Gomes J.P."/>
            <person name="Oleastro M."/>
        </authorList>
    </citation>
    <scope>NUCLEOTIDE SEQUENCE [LARGE SCALE GENOMIC DNA]</scope>
    <source>
        <strain evidence="1 2">229334/12</strain>
    </source>
</reference>
<evidence type="ECO:0008006" key="3">
    <source>
        <dbReference type="Google" id="ProtNLM"/>
    </source>
</evidence>
<dbReference type="STRING" id="35818.HPU229336_04195"/>
<evidence type="ECO:0000313" key="1">
    <source>
        <dbReference type="EMBL" id="KPH55221.1"/>
    </source>
</evidence>
<gene>
    <name evidence="1" type="ORF">HPU229334_09790</name>
</gene>
<accession>A0A0N0LSW5</accession>
<dbReference type="PATRIC" id="fig|35818.11.peg.1937"/>
<protein>
    <recommendedName>
        <fullName evidence="3">DUF2971 domain-containing protein</fullName>
    </recommendedName>
</protein>
<evidence type="ECO:0000313" key="2">
    <source>
        <dbReference type="Proteomes" id="UP000037997"/>
    </source>
</evidence>
<dbReference type="InterPro" id="IPR021352">
    <property type="entry name" value="DUF2971"/>
</dbReference>
<dbReference type="Proteomes" id="UP000037997">
    <property type="component" value="Unassembled WGS sequence"/>
</dbReference>
<sequence length="279" mass="33051">MGKKIEKEKWTTTTNKGWLGMQFSKFRDFKFENKSGRYIDELLKSLSNKETTTKRFCEILENCELYMSKFEQFNDIDEGRYSFYSSHTDPQEIESICQKIKNMKKDKNICAFADLKRLENNENNLSLMWAHYGGSHCGVKIDFRIDPNYKGDIYKIDYNIHDNTYNINLVDNRLSLSTENTDSEIINILTTKKPCFKYECEYRAISSSTKKLPIIIDKITLGRRFTKENVYSQENEERSFSDEIKNLAKKILEVSSNKKIEIWAYKTRYSEKPKKVEFK</sequence>
<proteinExistence type="predicted"/>
<dbReference type="Pfam" id="PF11185">
    <property type="entry name" value="DUF2971"/>
    <property type="match status" value="1"/>
</dbReference>